<proteinExistence type="predicted"/>
<dbReference type="AlphaFoldDB" id="A0A4U2PTW2"/>
<comment type="caution">
    <text evidence="2">The sequence shown here is derived from an EMBL/GenBank/DDBJ whole genome shotgun (WGS) entry which is preliminary data.</text>
</comment>
<keyword evidence="1" id="KW-0472">Membrane</keyword>
<keyword evidence="1" id="KW-1133">Transmembrane helix</keyword>
<accession>A0A4U2PTW2</accession>
<evidence type="ECO:0000313" key="3">
    <source>
        <dbReference type="Proteomes" id="UP000308114"/>
    </source>
</evidence>
<dbReference type="EMBL" id="PNXQ01000016">
    <property type="protein sequence ID" value="TKH41940.1"/>
    <property type="molecule type" value="Genomic_DNA"/>
</dbReference>
<evidence type="ECO:0000256" key="1">
    <source>
        <dbReference type="SAM" id="Phobius"/>
    </source>
</evidence>
<sequence length="72" mass="7959">MAFKILSIYEAAAPSGQMGRRFFVVVFLAATGESSLFFMFSKIPSNFWSTAASNSMTFYGDDNNLVIEGDKQ</sequence>
<feature type="transmembrane region" description="Helical" evidence="1">
    <location>
        <begin position="21"/>
        <end position="40"/>
    </location>
</feature>
<organism evidence="2 3">
    <name type="scientific">Paenibacillus terrae</name>
    <dbReference type="NCBI Taxonomy" id="159743"/>
    <lineage>
        <taxon>Bacteria</taxon>
        <taxon>Bacillati</taxon>
        <taxon>Bacillota</taxon>
        <taxon>Bacilli</taxon>
        <taxon>Bacillales</taxon>
        <taxon>Paenibacillaceae</taxon>
        <taxon>Paenibacillus</taxon>
    </lineage>
</organism>
<dbReference type="RefSeq" id="WP_137063579.1">
    <property type="nucleotide sequence ID" value="NZ_PNXQ01000016.1"/>
</dbReference>
<protein>
    <submittedName>
        <fullName evidence="2">Uncharacterized protein</fullName>
    </submittedName>
</protein>
<evidence type="ECO:0000313" key="2">
    <source>
        <dbReference type="EMBL" id="TKH41940.1"/>
    </source>
</evidence>
<keyword evidence="1" id="KW-0812">Transmembrane</keyword>
<reference evidence="2 3" key="1">
    <citation type="submission" date="2018-01" db="EMBL/GenBank/DDBJ databases">
        <title>Bacillales members from the olive rhizosphere are effective biological control agents against Verticillium dahliae.</title>
        <authorList>
            <person name="Gomez-Lama C."/>
            <person name="Legarda G."/>
            <person name="Ruano-Rosa D."/>
            <person name="Pizarro-Tobias P."/>
            <person name="Valverde-Corredor A."/>
            <person name="Niqui J.L."/>
            <person name="Trivino J.C."/>
            <person name="Roca A."/>
            <person name="Mercado-Blanco J."/>
        </authorList>
    </citation>
    <scope>NUCLEOTIDE SEQUENCE [LARGE SCALE GENOMIC DNA]</scope>
    <source>
        <strain evidence="2 3">PIC167</strain>
    </source>
</reference>
<name>A0A4U2PTW2_9BACL</name>
<dbReference type="Proteomes" id="UP000308114">
    <property type="component" value="Unassembled WGS sequence"/>
</dbReference>
<gene>
    <name evidence="2" type="ORF">C1I60_21780</name>
</gene>